<accession>A0AAV7GZV7</accession>
<organism evidence="2 3">
    <name type="scientific">Dendrobium chrysotoxum</name>
    <name type="common">Orchid</name>
    <dbReference type="NCBI Taxonomy" id="161865"/>
    <lineage>
        <taxon>Eukaryota</taxon>
        <taxon>Viridiplantae</taxon>
        <taxon>Streptophyta</taxon>
        <taxon>Embryophyta</taxon>
        <taxon>Tracheophyta</taxon>
        <taxon>Spermatophyta</taxon>
        <taxon>Magnoliopsida</taxon>
        <taxon>Liliopsida</taxon>
        <taxon>Asparagales</taxon>
        <taxon>Orchidaceae</taxon>
        <taxon>Epidendroideae</taxon>
        <taxon>Malaxideae</taxon>
        <taxon>Dendrobiinae</taxon>
        <taxon>Dendrobium</taxon>
    </lineage>
</organism>
<feature type="compositionally biased region" description="Basic and acidic residues" evidence="1">
    <location>
        <begin position="31"/>
        <end position="46"/>
    </location>
</feature>
<proteinExistence type="predicted"/>
<evidence type="ECO:0000313" key="3">
    <source>
        <dbReference type="Proteomes" id="UP000775213"/>
    </source>
</evidence>
<feature type="region of interest" description="Disordered" evidence="1">
    <location>
        <begin position="31"/>
        <end position="80"/>
    </location>
</feature>
<gene>
    <name evidence="2" type="ORF">IEQ34_009236</name>
</gene>
<comment type="caution">
    <text evidence="2">The sequence shown here is derived from an EMBL/GenBank/DDBJ whole genome shotgun (WGS) entry which is preliminary data.</text>
</comment>
<dbReference type="Proteomes" id="UP000775213">
    <property type="component" value="Unassembled WGS sequence"/>
</dbReference>
<evidence type="ECO:0000256" key="1">
    <source>
        <dbReference type="SAM" id="MobiDB-lite"/>
    </source>
</evidence>
<protein>
    <submittedName>
        <fullName evidence="2">Uncharacterized protein</fullName>
    </submittedName>
</protein>
<dbReference type="EMBL" id="JAGFBR010000009">
    <property type="protein sequence ID" value="KAH0461661.1"/>
    <property type="molecule type" value="Genomic_DNA"/>
</dbReference>
<sequence>MSDSREGEEEEGLTREDDELLKRCSRNLHHADEEKYSDDQIDRELQHQQPWASLDQRKGKNKKKDRKVNSSSNRRKMQAKAKKFLFSSLSRFDKDLDDTKNKTTAATTRRSAPPFPYNGEDFGGSSSRYVCFLRPLIPPSSTSPVHSGTAATVKTPGAGYQNQVTGWVRIEHDTDLLLIYTNPTRFRR</sequence>
<reference evidence="2 3" key="1">
    <citation type="journal article" date="2021" name="Hortic Res">
        <title>Chromosome-scale assembly of the Dendrobium chrysotoxum genome enhances the understanding of orchid evolution.</title>
        <authorList>
            <person name="Zhang Y."/>
            <person name="Zhang G.Q."/>
            <person name="Zhang D."/>
            <person name="Liu X.D."/>
            <person name="Xu X.Y."/>
            <person name="Sun W.H."/>
            <person name="Yu X."/>
            <person name="Zhu X."/>
            <person name="Wang Z.W."/>
            <person name="Zhao X."/>
            <person name="Zhong W.Y."/>
            <person name="Chen H."/>
            <person name="Yin W.L."/>
            <person name="Huang T."/>
            <person name="Niu S.C."/>
            <person name="Liu Z.J."/>
        </authorList>
    </citation>
    <scope>NUCLEOTIDE SEQUENCE [LARGE SCALE GENOMIC DNA]</scope>
    <source>
        <strain evidence="2">Lindl</strain>
    </source>
</reference>
<dbReference type="AlphaFoldDB" id="A0AAV7GZV7"/>
<keyword evidence="3" id="KW-1185">Reference proteome</keyword>
<evidence type="ECO:0000313" key="2">
    <source>
        <dbReference type="EMBL" id="KAH0461661.1"/>
    </source>
</evidence>
<name>A0AAV7GZV7_DENCH</name>